<evidence type="ECO:0000256" key="5">
    <source>
        <dbReference type="ARBA" id="ARBA00023136"/>
    </source>
</evidence>
<sequence>MKKVILLSVKFVCFFIVSFLLTQTTLAQSVSSIMGKVLDSTGESVIGASVLVKGTTSGTITDIDGNFKLDNVPSNATLVVSYIGYQTQEIPVAGKKNFTVKLADDTQTLDEVVVVGYGVQRKSDLTGSVASVKGSDVIKSAPAADITSSLQGRLAGVSIVSSSGQPGSSSTIRVRGMNSIQADSGPLVVIDGFIGGSLSSLNPSDIASIEVLKDASATAIYGSRGANGVILVTTRNPEAGKVRVEYSGYVNFKTPYNLPDVMEPGDFARLANEYGAALRPANEDGTPYRFYSDEQIKAFDRGENVYDYVGNIFRDVAIENNHELSISGGSEKTKFLFSGSYNNNQGTAKSSSADTYNYRLKVDTEIKPWLKFGANLWGNYSKSQGPRFSQYRGVLIESLIFPNTILPKDENGKYNNANLTGPQYNPMGHIWEIDSNGYRYTSRIQGYADVTILKGLTFRMTQGFTFGDYVARSTYGRDSYTTVMANGDKTSATATSTQNYSWTNQNILSYVKEFNRNHRINATAVFEQMYSDDFIHKTEAKGGLVSTVIGANNTALGDIMYASGDRTKTTMMSWMGRVNYVFMDRYMLTASWRYDGSSRLNKDNRWEQFPSVALAWNAKQESFLRNVDFLSQLKLRLGYGETGNQAVAAYSEYTKLKATRNDQNHLALSTERIGTPNLRWERTQQWNGGIDFGAFNNRLTVSLDVYHKLSKDVLLEVDAPHYTGFSSRLENAAHILNKGFEITIGADPVATRDFNWNTNITLSHNKGTIEELYSDKSYMVISGNYENRYFRNVKGQKLGTMWGYVSDGVWKSWELADAPKGTAAGSYKFKDIDGVEGINEDDQTAIGNGQPSFQWGWNNTLTYKNFDLGIFVMGVHGFDIYNYTREARFASNGLISLGPNPEWANRWTPENENTDIVGFVDGINALTPSSQFVEKGDFVKVKSITLGYSLSNTTLSKAGISKLRVYASIQNPFLFTGYSGIDPEVTLKSPLTSGIDWGYYPNGRNYLIGLNFAF</sequence>
<organism evidence="10 11">
    <name type="scientific">Bacteroides nordii</name>
    <dbReference type="NCBI Taxonomy" id="291645"/>
    <lineage>
        <taxon>Bacteria</taxon>
        <taxon>Pseudomonadati</taxon>
        <taxon>Bacteroidota</taxon>
        <taxon>Bacteroidia</taxon>
        <taxon>Bacteroidales</taxon>
        <taxon>Bacteroidaceae</taxon>
        <taxon>Bacteroides</taxon>
    </lineage>
</organism>
<dbReference type="EMBL" id="QSGO01000004">
    <property type="protein sequence ID" value="RHB36362.1"/>
    <property type="molecule type" value="Genomic_DNA"/>
</dbReference>
<evidence type="ECO:0000256" key="7">
    <source>
        <dbReference type="PROSITE-ProRule" id="PRU01360"/>
    </source>
</evidence>
<dbReference type="SUPFAM" id="SSF56935">
    <property type="entry name" value="Porins"/>
    <property type="match status" value="1"/>
</dbReference>
<keyword evidence="8" id="KW-0732">Signal</keyword>
<dbReference type="InterPro" id="IPR037066">
    <property type="entry name" value="Plug_dom_sf"/>
</dbReference>
<dbReference type="GO" id="GO:0009279">
    <property type="term" value="C:cell outer membrane"/>
    <property type="evidence" value="ECO:0007669"/>
    <property type="project" value="UniProtKB-SubCell"/>
</dbReference>
<keyword evidence="5 7" id="KW-0472">Membrane</keyword>
<comment type="caution">
    <text evidence="10">The sequence shown here is derived from an EMBL/GenBank/DDBJ whole genome shotgun (WGS) entry which is preliminary data.</text>
</comment>
<dbReference type="InterPro" id="IPR039426">
    <property type="entry name" value="TonB-dep_rcpt-like"/>
</dbReference>
<dbReference type="InterPro" id="IPR023996">
    <property type="entry name" value="TonB-dep_OMP_SusC/RagA"/>
</dbReference>
<evidence type="ECO:0000259" key="9">
    <source>
        <dbReference type="Pfam" id="PF07715"/>
    </source>
</evidence>
<dbReference type="NCBIfam" id="TIGR04057">
    <property type="entry name" value="SusC_RagA_signa"/>
    <property type="match status" value="1"/>
</dbReference>
<dbReference type="FunFam" id="2.60.40.1120:FF:000003">
    <property type="entry name" value="Outer membrane protein Omp121"/>
    <property type="match status" value="1"/>
</dbReference>
<feature type="signal peptide" evidence="8">
    <location>
        <begin position="1"/>
        <end position="27"/>
    </location>
</feature>
<keyword evidence="2 7" id="KW-0813">Transport</keyword>
<evidence type="ECO:0000256" key="4">
    <source>
        <dbReference type="ARBA" id="ARBA00022692"/>
    </source>
</evidence>
<dbReference type="Pfam" id="PF13715">
    <property type="entry name" value="CarbopepD_reg_2"/>
    <property type="match status" value="1"/>
</dbReference>
<keyword evidence="4 7" id="KW-0812">Transmembrane</keyword>
<evidence type="ECO:0000256" key="3">
    <source>
        <dbReference type="ARBA" id="ARBA00022452"/>
    </source>
</evidence>
<dbReference type="Gene3D" id="2.40.170.20">
    <property type="entry name" value="TonB-dependent receptor, beta-barrel domain"/>
    <property type="match status" value="1"/>
</dbReference>
<dbReference type="Gene3D" id="2.60.40.1120">
    <property type="entry name" value="Carboxypeptidase-like, regulatory domain"/>
    <property type="match status" value="1"/>
</dbReference>
<feature type="domain" description="TonB-dependent receptor plug" evidence="9">
    <location>
        <begin position="122"/>
        <end position="229"/>
    </location>
</feature>
<dbReference type="InterPro" id="IPR036942">
    <property type="entry name" value="Beta-barrel_TonB_sf"/>
</dbReference>
<dbReference type="Pfam" id="PF07715">
    <property type="entry name" value="Plug"/>
    <property type="match status" value="1"/>
</dbReference>
<proteinExistence type="inferred from homology"/>
<dbReference type="FunFam" id="2.170.130.10:FF:000008">
    <property type="entry name" value="SusC/RagA family TonB-linked outer membrane protein"/>
    <property type="match status" value="1"/>
</dbReference>
<keyword evidence="6 7" id="KW-0998">Cell outer membrane</keyword>
<evidence type="ECO:0000256" key="6">
    <source>
        <dbReference type="ARBA" id="ARBA00023237"/>
    </source>
</evidence>
<dbReference type="AlphaFoldDB" id="A0A413VS58"/>
<evidence type="ECO:0000256" key="2">
    <source>
        <dbReference type="ARBA" id="ARBA00022448"/>
    </source>
</evidence>
<accession>A0A413VS58</accession>
<keyword evidence="3 7" id="KW-1134">Transmembrane beta strand</keyword>
<dbReference type="InterPro" id="IPR012910">
    <property type="entry name" value="Plug_dom"/>
</dbReference>
<dbReference type="NCBIfam" id="TIGR04056">
    <property type="entry name" value="OMP_RagA_SusC"/>
    <property type="match status" value="1"/>
</dbReference>
<evidence type="ECO:0000256" key="1">
    <source>
        <dbReference type="ARBA" id="ARBA00004571"/>
    </source>
</evidence>
<reference evidence="10 11" key="1">
    <citation type="submission" date="2018-08" db="EMBL/GenBank/DDBJ databases">
        <title>A genome reference for cultivated species of the human gut microbiota.</title>
        <authorList>
            <person name="Zou Y."/>
            <person name="Xue W."/>
            <person name="Luo G."/>
        </authorList>
    </citation>
    <scope>NUCLEOTIDE SEQUENCE [LARGE SCALE GENOMIC DNA]</scope>
    <source>
        <strain evidence="10 11">AM40-30BH</strain>
    </source>
</reference>
<name>A0A413VS58_9BACE</name>
<evidence type="ECO:0000256" key="8">
    <source>
        <dbReference type="SAM" id="SignalP"/>
    </source>
</evidence>
<comment type="similarity">
    <text evidence="7">Belongs to the TonB-dependent receptor family.</text>
</comment>
<feature type="chain" id="PRO_5019450124" evidence="8">
    <location>
        <begin position="28"/>
        <end position="1014"/>
    </location>
</feature>
<dbReference type="InterPro" id="IPR008969">
    <property type="entry name" value="CarboxyPept-like_regulatory"/>
</dbReference>
<dbReference type="RefSeq" id="WP_122201157.1">
    <property type="nucleotide sequence ID" value="NZ_CABJFV010000004.1"/>
</dbReference>
<dbReference type="InterPro" id="IPR023997">
    <property type="entry name" value="TonB-dep_OMP_SusC/RagA_CS"/>
</dbReference>
<protein>
    <submittedName>
        <fullName evidence="10">TonB-dependent receptor</fullName>
    </submittedName>
</protein>
<dbReference type="Gene3D" id="2.170.130.10">
    <property type="entry name" value="TonB-dependent receptor, plug domain"/>
    <property type="match status" value="1"/>
</dbReference>
<keyword evidence="10" id="KW-0675">Receptor</keyword>
<evidence type="ECO:0000313" key="10">
    <source>
        <dbReference type="EMBL" id="RHB36362.1"/>
    </source>
</evidence>
<dbReference type="GeneID" id="69504491"/>
<dbReference type="Proteomes" id="UP000284379">
    <property type="component" value="Unassembled WGS sequence"/>
</dbReference>
<dbReference type="PROSITE" id="PS52016">
    <property type="entry name" value="TONB_DEPENDENT_REC_3"/>
    <property type="match status" value="1"/>
</dbReference>
<dbReference type="SUPFAM" id="SSF49464">
    <property type="entry name" value="Carboxypeptidase regulatory domain-like"/>
    <property type="match status" value="1"/>
</dbReference>
<evidence type="ECO:0000313" key="11">
    <source>
        <dbReference type="Proteomes" id="UP000284379"/>
    </source>
</evidence>
<gene>
    <name evidence="10" type="ORF">DW888_06905</name>
</gene>
<comment type="subcellular location">
    <subcellularLocation>
        <location evidence="1 7">Cell outer membrane</location>
        <topology evidence="1 7">Multi-pass membrane protein</topology>
    </subcellularLocation>
</comment>